<feature type="domain" description="Helicase ATP-binding" evidence="4">
    <location>
        <begin position="26"/>
        <end position="179"/>
    </location>
</feature>
<keyword evidence="3" id="KW-0067">ATP-binding</keyword>
<dbReference type="GO" id="GO:0016787">
    <property type="term" value="F:hydrolase activity"/>
    <property type="evidence" value="ECO:0007669"/>
    <property type="project" value="UniProtKB-KW"/>
</dbReference>
<dbReference type="GeneID" id="66608892"/>
<dbReference type="InterPro" id="IPR001650">
    <property type="entry name" value="Helicase_C-like"/>
</dbReference>
<accession>A0A0H3DMU3</accession>
<dbReference type="Pfam" id="PF00270">
    <property type="entry name" value="DEAD"/>
    <property type="match status" value="1"/>
</dbReference>
<dbReference type="InterPro" id="IPR011545">
    <property type="entry name" value="DEAD/DEAH_box_helicase_dom"/>
</dbReference>
<keyword evidence="1" id="KW-0547">Nucleotide-binding</keyword>
<dbReference type="SMART" id="SM00490">
    <property type="entry name" value="HELICc"/>
    <property type="match status" value="1"/>
</dbReference>
<dbReference type="PaxDb" id="722438-MPNE_0516"/>
<dbReference type="KEGG" id="mpj:MPNE_0516"/>
<dbReference type="SUPFAM" id="SSF52540">
    <property type="entry name" value="P-loop containing nucleoside triphosphate hydrolases"/>
    <property type="match status" value="1"/>
</dbReference>
<feature type="domain" description="Helicase C-terminal" evidence="5">
    <location>
        <begin position="190"/>
        <end position="349"/>
    </location>
</feature>
<dbReference type="Gene3D" id="3.40.50.300">
    <property type="entry name" value="P-loop containing nucleotide triphosphate hydrolases"/>
    <property type="match status" value="2"/>
</dbReference>
<dbReference type="CDD" id="cd18787">
    <property type="entry name" value="SF2_C_DEAD"/>
    <property type="match status" value="1"/>
</dbReference>
<evidence type="ECO:0000259" key="4">
    <source>
        <dbReference type="PROSITE" id="PS51192"/>
    </source>
</evidence>
<dbReference type="InterPro" id="IPR014001">
    <property type="entry name" value="Helicase_ATP-bd"/>
</dbReference>
<evidence type="ECO:0000313" key="6">
    <source>
        <dbReference type="EMBL" id="ADK87052.1"/>
    </source>
</evidence>
<dbReference type="STRING" id="722438.F539_02485"/>
<keyword evidence="2" id="KW-0378">Hydrolase</keyword>
<organism evidence="6 7">
    <name type="scientific">Mycoplasmoides pneumoniae (strain ATCC 15531 / DSM 23978 / CIP 103766 / NBRC 14401 / NCTC 10119 / FH)</name>
    <name type="common">Mycoplasma pneumoniae</name>
    <dbReference type="NCBI Taxonomy" id="722438"/>
    <lineage>
        <taxon>Bacteria</taxon>
        <taxon>Bacillati</taxon>
        <taxon>Mycoplasmatota</taxon>
        <taxon>Mycoplasmoidales</taxon>
        <taxon>Mycoplasmoidaceae</taxon>
        <taxon>Mycoplasmoides</taxon>
    </lineage>
</organism>
<dbReference type="PATRIC" id="fig|722438.3.peg.498"/>
<name>A0A0H3DMU3_MYCPB</name>
<dbReference type="PROSITE" id="PS51194">
    <property type="entry name" value="HELICASE_CTER"/>
    <property type="match status" value="1"/>
</dbReference>
<dbReference type="RefSeq" id="WP_014325539.1">
    <property type="nucleotide sequence ID" value="NZ_CP010546.1"/>
</dbReference>
<evidence type="ECO:0000259" key="5">
    <source>
        <dbReference type="PROSITE" id="PS51194"/>
    </source>
</evidence>
<dbReference type="InterPro" id="IPR027417">
    <property type="entry name" value="P-loop_NTPase"/>
</dbReference>
<sequence length="409" mass="46987">MHFIQPLQAFLQTKHIVEFSSIQQAVFKVWPRQNVVGIAETGSGKTFAYLLPALNQIDVTLNKPQAVVFVPTKELKWQILTILNDIKASFTGLKVSENFNSNAHLIVSLIGKDIILHETIKYVVFDEVDMFLEDSSQAEWINCVQLFQKHKPHFGFFSATLFNEQLQQIRKQVAPLTVVNQKKRAWKHSLVKHFLLNLNGQEPFAGLLALLNYHHNEQVLVFCSNAKSLKQLTSLLAHNQVSFKSLHGQLTPNERKHIFTSAANNTVRVLVVSDLLARGIDLPHFSVVISWDLPLVDSFYIHRSGRVARFNSWGNSYVFDLPHNQHKLTKFAHKGILFNSVHLERDGTLKFPQLKQSKQKPAVSSELKTAIKRIKAGYKKVKPNYKKRQKQQIAELFAKRKQRRSWKNF</sequence>
<dbReference type="EMBL" id="CP002077">
    <property type="protein sequence ID" value="ADK87052.1"/>
    <property type="molecule type" value="Genomic_DNA"/>
</dbReference>
<dbReference type="GO" id="GO:0005524">
    <property type="term" value="F:ATP binding"/>
    <property type="evidence" value="ECO:0007669"/>
    <property type="project" value="UniProtKB-KW"/>
</dbReference>
<keyword evidence="6" id="KW-0347">Helicase</keyword>
<evidence type="ECO:0000256" key="1">
    <source>
        <dbReference type="ARBA" id="ARBA00022741"/>
    </source>
</evidence>
<dbReference type="PROSITE" id="PS51192">
    <property type="entry name" value="HELICASE_ATP_BIND_1"/>
    <property type="match status" value="1"/>
</dbReference>
<proteinExistence type="predicted"/>
<evidence type="ECO:0000256" key="2">
    <source>
        <dbReference type="ARBA" id="ARBA00022801"/>
    </source>
</evidence>
<dbReference type="AlphaFoldDB" id="A0A0H3DMU3"/>
<dbReference type="Pfam" id="PF00271">
    <property type="entry name" value="Helicase_C"/>
    <property type="match status" value="1"/>
</dbReference>
<reference evidence="6 7" key="1">
    <citation type="journal article" date="2010" name="Appl. Environ. Microbiol.">
        <title>Targeted chromosomal knockouts in Mycoplasma pneumoniae.</title>
        <authorList>
            <person name="Krishnakumar R."/>
            <person name="Assad-Garcia N."/>
            <person name="Benders G.A."/>
            <person name="Phan Q."/>
            <person name="Montague M.G."/>
            <person name="Glass J.I."/>
        </authorList>
    </citation>
    <scope>NUCLEOTIDE SEQUENCE [LARGE SCALE GENOMIC DNA]</scope>
    <source>
        <strain evidence="7">ATCC 15531 / DSM 22911 / NBRC 14401 / NCTC 10119 / FH</strain>
    </source>
</reference>
<dbReference type="PANTHER" id="PTHR24031">
    <property type="entry name" value="RNA HELICASE"/>
    <property type="match status" value="1"/>
</dbReference>
<dbReference type="Proteomes" id="UP000007756">
    <property type="component" value="Chromosome"/>
</dbReference>
<evidence type="ECO:0000256" key="3">
    <source>
        <dbReference type="ARBA" id="ARBA00022840"/>
    </source>
</evidence>
<dbReference type="eggNOG" id="COG0513">
    <property type="taxonomic scope" value="Bacteria"/>
</dbReference>
<dbReference type="SMART" id="SM00487">
    <property type="entry name" value="DEXDc"/>
    <property type="match status" value="1"/>
</dbReference>
<dbReference type="HOGENOM" id="CLU_003041_1_3_14"/>
<evidence type="ECO:0000313" key="7">
    <source>
        <dbReference type="Proteomes" id="UP000007756"/>
    </source>
</evidence>
<dbReference type="GO" id="GO:0004386">
    <property type="term" value="F:helicase activity"/>
    <property type="evidence" value="ECO:0007669"/>
    <property type="project" value="UniProtKB-KW"/>
</dbReference>
<protein>
    <submittedName>
        <fullName evidence="6">DEAD/DEAH box helicase</fullName>
    </submittedName>
</protein>
<gene>
    <name evidence="6" type="ordered locus">MPNE_0516</name>
</gene>
<dbReference type="GO" id="GO:0003676">
    <property type="term" value="F:nucleic acid binding"/>
    <property type="evidence" value="ECO:0007669"/>
    <property type="project" value="InterPro"/>
</dbReference>